<feature type="compositionally biased region" description="Basic residues" evidence="1">
    <location>
        <begin position="13"/>
        <end position="25"/>
    </location>
</feature>
<gene>
    <name evidence="2" type="ORF">DESPIG_02168</name>
</gene>
<comment type="caution">
    <text evidence="2">The sequence shown here is derived from an EMBL/GenBank/DDBJ whole genome shotgun (WGS) entry which is preliminary data.</text>
</comment>
<organism evidence="2 3">
    <name type="scientific">Desulfovibrio piger ATCC 29098</name>
    <dbReference type="NCBI Taxonomy" id="411464"/>
    <lineage>
        <taxon>Bacteria</taxon>
        <taxon>Pseudomonadati</taxon>
        <taxon>Thermodesulfobacteriota</taxon>
        <taxon>Desulfovibrionia</taxon>
        <taxon>Desulfovibrionales</taxon>
        <taxon>Desulfovibrionaceae</taxon>
        <taxon>Desulfovibrio</taxon>
    </lineage>
</organism>
<evidence type="ECO:0000313" key="2">
    <source>
        <dbReference type="EMBL" id="EEB32956.1"/>
    </source>
</evidence>
<accession>B6WVQ0</accession>
<sequence length="95" mass="10017">MCHVIIACKSAPRKALKALSGRRGRQAGQGQNMCRNDRDGAGGKAGDLGAERTGDRPEKRGKGQTRQSPLPTGTDVRAALPRGQRPSAGTREGRP</sequence>
<dbReference type="EMBL" id="ABXU01000065">
    <property type="protein sequence ID" value="EEB32956.1"/>
    <property type="molecule type" value="Genomic_DNA"/>
</dbReference>
<reference evidence="2 3" key="2">
    <citation type="submission" date="2008-10" db="EMBL/GenBank/DDBJ databases">
        <authorList>
            <person name="Fulton L."/>
            <person name="Clifton S."/>
            <person name="Fulton B."/>
            <person name="Xu J."/>
            <person name="Minx P."/>
            <person name="Pepin K.H."/>
            <person name="Johnson M."/>
            <person name="Bhonagiri V."/>
            <person name="Nash W.E."/>
            <person name="Mardis E.R."/>
            <person name="Wilson R.K."/>
        </authorList>
    </citation>
    <scope>NUCLEOTIDE SEQUENCE [LARGE SCALE GENOMIC DNA]</scope>
    <source>
        <strain evidence="2 3">ATCC 29098</strain>
    </source>
</reference>
<dbReference type="AlphaFoldDB" id="B6WVQ0"/>
<evidence type="ECO:0000313" key="3">
    <source>
        <dbReference type="Proteomes" id="UP000003676"/>
    </source>
</evidence>
<feature type="region of interest" description="Disordered" evidence="1">
    <location>
        <begin position="13"/>
        <end position="95"/>
    </location>
</feature>
<proteinExistence type="predicted"/>
<evidence type="ECO:0000256" key="1">
    <source>
        <dbReference type="SAM" id="MobiDB-lite"/>
    </source>
</evidence>
<dbReference type="Proteomes" id="UP000003676">
    <property type="component" value="Unassembled WGS sequence"/>
</dbReference>
<protein>
    <submittedName>
        <fullName evidence="2">Uncharacterized protein</fullName>
    </submittedName>
</protein>
<feature type="compositionally biased region" description="Basic and acidic residues" evidence="1">
    <location>
        <begin position="49"/>
        <end position="61"/>
    </location>
</feature>
<reference evidence="2 3" key="1">
    <citation type="submission" date="2008-10" db="EMBL/GenBank/DDBJ databases">
        <title>Draft genome sequence of Desulvovibrio piger (ATCC 29098).</title>
        <authorList>
            <person name="Sudarsanam P."/>
            <person name="Ley R."/>
            <person name="Guruge J."/>
            <person name="Turnbaugh P.J."/>
            <person name="Mahowald M."/>
            <person name="Liep D."/>
            <person name="Gordon J."/>
        </authorList>
    </citation>
    <scope>NUCLEOTIDE SEQUENCE [LARGE SCALE GENOMIC DNA]</scope>
    <source>
        <strain evidence="2 3">ATCC 29098</strain>
    </source>
</reference>
<dbReference type="HOGENOM" id="CLU_2368306_0_0_7"/>
<name>B6WVQ0_9BACT</name>